<comment type="caution">
    <text evidence="8">The sequence shown here is derived from an EMBL/GenBank/DDBJ whole genome shotgun (WGS) entry which is preliminary data.</text>
</comment>
<feature type="compositionally biased region" description="Basic and acidic residues" evidence="6">
    <location>
        <begin position="124"/>
        <end position="134"/>
    </location>
</feature>
<dbReference type="Gene3D" id="3.30.1600.10">
    <property type="entry name" value="SIR2/SIRT2 'Small Domain"/>
    <property type="match status" value="1"/>
</dbReference>
<organism evidence="8 9">
    <name type="scientific">Saccharomycopsis crataegensis</name>
    <dbReference type="NCBI Taxonomy" id="43959"/>
    <lineage>
        <taxon>Eukaryota</taxon>
        <taxon>Fungi</taxon>
        <taxon>Dikarya</taxon>
        <taxon>Ascomycota</taxon>
        <taxon>Saccharomycotina</taxon>
        <taxon>Saccharomycetes</taxon>
        <taxon>Saccharomycopsidaceae</taxon>
        <taxon>Saccharomycopsis</taxon>
    </lineage>
</organism>
<dbReference type="RefSeq" id="XP_064852675.1">
    <property type="nucleotide sequence ID" value="XM_064996603.1"/>
</dbReference>
<keyword evidence="5" id="KW-0479">Metal-binding</keyword>
<feature type="binding site" evidence="5">
    <location>
        <position position="263"/>
    </location>
    <ligand>
        <name>Zn(2+)</name>
        <dbReference type="ChEBI" id="CHEBI:29105"/>
    </ligand>
</feature>
<evidence type="ECO:0000256" key="1">
    <source>
        <dbReference type="ARBA" id="ARBA00006924"/>
    </source>
</evidence>
<dbReference type="Gene3D" id="3.40.50.1220">
    <property type="entry name" value="TPP-binding domain"/>
    <property type="match status" value="1"/>
</dbReference>
<feature type="binding site" evidence="5">
    <location>
        <position position="266"/>
    </location>
    <ligand>
        <name>Zn(2+)</name>
        <dbReference type="ChEBI" id="CHEBI:29105"/>
    </ligand>
</feature>
<feature type="domain" description="Deacetylase sirtuin-type" evidence="7">
    <location>
        <begin position="61"/>
        <end position="390"/>
    </location>
</feature>
<evidence type="ECO:0000256" key="5">
    <source>
        <dbReference type="PROSITE-ProRule" id="PRU00236"/>
    </source>
</evidence>
<dbReference type="InterPro" id="IPR050134">
    <property type="entry name" value="NAD-dep_sirtuin_deacylases"/>
</dbReference>
<evidence type="ECO:0000259" key="7">
    <source>
        <dbReference type="PROSITE" id="PS50305"/>
    </source>
</evidence>
<comment type="similarity">
    <text evidence="1">Belongs to the sirtuin family. Class I subfamily.</text>
</comment>
<dbReference type="SUPFAM" id="SSF52467">
    <property type="entry name" value="DHS-like NAD/FAD-binding domain"/>
    <property type="match status" value="1"/>
</dbReference>
<dbReference type="GO" id="GO:1990414">
    <property type="term" value="P:replication-born double-strand break repair via sister chromatid exchange"/>
    <property type="evidence" value="ECO:0007669"/>
    <property type="project" value="TreeGrafter"/>
</dbReference>
<evidence type="ECO:0000256" key="2">
    <source>
        <dbReference type="ARBA" id="ARBA00022491"/>
    </source>
</evidence>
<dbReference type="GO" id="GO:0000122">
    <property type="term" value="P:negative regulation of transcription by RNA polymerase II"/>
    <property type="evidence" value="ECO:0007669"/>
    <property type="project" value="TreeGrafter"/>
</dbReference>
<dbReference type="AlphaFoldDB" id="A0AAV5QMW6"/>
<feature type="compositionally biased region" description="Polar residues" evidence="6">
    <location>
        <begin position="135"/>
        <end position="145"/>
    </location>
</feature>
<dbReference type="EMBL" id="BTFZ01000010">
    <property type="protein sequence ID" value="GMM35675.1"/>
    <property type="molecule type" value="Genomic_DNA"/>
</dbReference>
<dbReference type="InterPro" id="IPR029035">
    <property type="entry name" value="DHS-like_NAD/FAD-binding_dom"/>
</dbReference>
<name>A0AAV5QMW6_9ASCO</name>
<dbReference type="Proteomes" id="UP001360560">
    <property type="component" value="Unassembled WGS sequence"/>
</dbReference>
<dbReference type="GO" id="GO:0017136">
    <property type="term" value="F:histone deacetylase activity, NAD-dependent"/>
    <property type="evidence" value="ECO:0007669"/>
    <property type="project" value="TreeGrafter"/>
</dbReference>
<dbReference type="PANTHER" id="PTHR11085:SF15">
    <property type="entry name" value="NAD-DEPENDENT HISTONE DEACETYLASE HST4"/>
    <property type="match status" value="1"/>
</dbReference>
<dbReference type="InterPro" id="IPR003000">
    <property type="entry name" value="Sirtuin"/>
</dbReference>
<feature type="active site" description="Proton acceptor" evidence="5">
    <location>
        <position position="233"/>
    </location>
</feature>
<dbReference type="Pfam" id="PF02146">
    <property type="entry name" value="SIR2"/>
    <property type="match status" value="1"/>
</dbReference>
<protein>
    <submittedName>
        <fullName evidence="8">NAD-dependent histone deacetylase</fullName>
    </submittedName>
</protein>
<keyword evidence="2" id="KW-0678">Repressor</keyword>
<evidence type="ECO:0000256" key="3">
    <source>
        <dbReference type="ARBA" id="ARBA00022679"/>
    </source>
</evidence>
<feature type="binding site" evidence="5">
    <location>
        <position position="241"/>
    </location>
    <ligand>
        <name>Zn(2+)</name>
        <dbReference type="ChEBI" id="CHEBI:29105"/>
    </ligand>
</feature>
<dbReference type="GO" id="GO:0070403">
    <property type="term" value="F:NAD+ binding"/>
    <property type="evidence" value="ECO:0007669"/>
    <property type="project" value="InterPro"/>
</dbReference>
<reference evidence="8 9" key="1">
    <citation type="journal article" date="2023" name="Elife">
        <title>Identification of key yeast species and microbe-microbe interactions impacting larval growth of Drosophila in the wild.</title>
        <authorList>
            <person name="Mure A."/>
            <person name="Sugiura Y."/>
            <person name="Maeda R."/>
            <person name="Honda K."/>
            <person name="Sakurai N."/>
            <person name="Takahashi Y."/>
            <person name="Watada M."/>
            <person name="Katoh T."/>
            <person name="Gotoh A."/>
            <person name="Gotoh Y."/>
            <person name="Taniguchi I."/>
            <person name="Nakamura K."/>
            <person name="Hayashi T."/>
            <person name="Katayama T."/>
            <person name="Uemura T."/>
            <person name="Hattori Y."/>
        </authorList>
    </citation>
    <scope>NUCLEOTIDE SEQUENCE [LARGE SCALE GENOMIC DNA]</scope>
    <source>
        <strain evidence="8 9">SC-9</strain>
    </source>
</reference>
<accession>A0AAV5QMW6</accession>
<keyword evidence="5" id="KW-0862">Zinc</keyword>
<evidence type="ECO:0000256" key="6">
    <source>
        <dbReference type="SAM" id="MobiDB-lite"/>
    </source>
</evidence>
<keyword evidence="4" id="KW-0520">NAD</keyword>
<dbReference type="InterPro" id="IPR026590">
    <property type="entry name" value="Ssirtuin_cat_dom"/>
</dbReference>
<dbReference type="GO" id="GO:0046872">
    <property type="term" value="F:metal ion binding"/>
    <property type="evidence" value="ECO:0007669"/>
    <property type="project" value="UniProtKB-KW"/>
</dbReference>
<dbReference type="GeneID" id="90073654"/>
<evidence type="ECO:0000313" key="9">
    <source>
        <dbReference type="Proteomes" id="UP001360560"/>
    </source>
</evidence>
<keyword evidence="3" id="KW-0808">Transferase</keyword>
<dbReference type="GO" id="GO:0031934">
    <property type="term" value="C:mating-type region heterochromatin"/>
    <property type="evidence" value="ECO:0007669"/>
    <property type="project" value="TreeGrafter"/>
</dbReference>
<dbReference type="PROSITE" id="PS50305">
    <property type="entry name" value="SIRTUIN"/>
    <property type="match status" value="1"/>
</dbReference>
<dbReference type="PANTHER" id="PTHR11085">
    <property type="entry name" value="NAD-DEPENDENT PROTEIN DEACYLASE SIRTUIN-5, MITOCHONDRIAL-RELATED"/>
    <property type="match status" value="1"/>
</dbReference>
<dbReference type="GO" id="GO:0031508">
    <property type="term" value="P:pericentric heterochromatin formation"/>
    <property type="evidence" value="ECO:0007669"/>
    <property type="project" value="TreeGrafter"/>
</dbReference>
<evidence type="ECO:0000256" key="4">
    <source>
        <dbReference type="ARBA" id="ARBA00023027"/>
    </source>
</evidence>
<dbReference type="InterPro" id="IPR026591">
    <property type="entry name" value="Sirtuin_cat_small_dom_sf"/>
</dbReference>
<feature type="region of interest" description="Disordered" evidence="6">
    <location>
        <begin position="109"/>
        <end position="145"/>
    </location>
</feature>
<proteinExistence type="inferred from homology"/>
<gene>
    <name evidence="8" type="ORF">DASC09_030000</name>
</gene>
<dbReference type="GO" id="GO:0005634">
    <property type="term" value="C:nucleus"/>
    <property type="evidence" value="ECO:0007669"/>
    <property type="project" value="TreeGrafter"/>
</dbReference>
<evidence type="ECO:0000313" key="8">
    <source>
        <dbReference type="EMBL" id="GMM35675.1"/>
    </source>
</evidence>
<keyword evidence="9" id="KW-1185">Reference proteome</keyword>
<dbReference type="GO" id="GO:0006282">
    <property type="term" value="P:regulation of DNA repair"/>
    <property type="evidence" value="ECO:0007669"/>
    <property type="project" value="TreeGrafter"/>
</dbReference>
<feature type="binding site" evidence="5">
    <location>
        <position position="244"/>
    </location>
    <ligand>
        <name>Zn(2+)</name>
        <dbReference type="ChEBI" id="CHEBI:29105"/>
    </ligand>
</feature>
<sequence length="456" mass="51314">MTPIDVITHPDTMEVPVKSTNPSIGIKKSRKPKLKYRPETTSTLDLNTIDFSQPLMPQMTNDEFLNNLYFLNYALSECRKIVCVSGAGMSVAAGIPDFRSSNGLFQGGISVEKKKQTGDTTTDEDNRRYPKRDPSLNSRGSSSSKQLFTSNVYSDSSLTPLFHNLILNLHKIISQTQPTKFHNFLNDLSENGRLLRLYTQNIDCLDTDLPHLSTVTPLHNCLKQCYPKTIQLHGSLMTMCCSKCQWISNMTPSVFSNPKPVECPECRELNSVRSIVGKRTQTSGIIRPRFVLYNEFHPDGEIIGKITEHDLKKNKPDCLVVVGTSLKIPGVRRLVKEMTKVVKSQAGGCVIWVNLEKPSSADLQFMKELDLVVVGDCQKVPELMEKLKREEVYQTAVNKRKLKNFNNKITKPGREIQGKIIQDRSGKLVNLVNGAIAGEDDENTVKQKRNKKLPYL</sequence>